<dbReference type="RefSeq" id="WP_131277228.1">
    <property type="nucleotide sequence ID" value="NZ_CP031395.1"/>
</dbReference>
<evidence type="ECO:0000313" key="6">
    <source>
        <dbReference type="Proteomes" id="UP000292939"/>
    </source>
</evidence>
<evidence type="ECO:0000313" key="5">
    <source>
        <dbReference type="EMBL" id="QBK03551.1"/>
    </source>
</evidence>
<evidence type="ECO:0000256" key="1">
    <source>
        <dbReference type="ARBA" id="ARBA00004196"/>
    </source>
</evidence>
<dbReference type="PANTHER" id="PTHR33376:SF4">
    <property type="entry name" value="SIALIC ACID-BINDING PERIPLASMIC PROTEIN SIAP"/>
    <property type="match status" value="1"/>
</dbReference>
<dbReference type="InterPro" id="IPR006311">
    <property type="entry name" value="TAT_signal"/>
</dbReference>
<dbReference type="OrthoDB" id="9794826at2"/>
<organism evidence="5 6">
    <name type="scientific">Hylemonella gracilis</name>
    <dbReference type="NCBI Taxonomy" id="80880"/>
    <lineage>
        <taxon>Bacteria</taxon>
        <taxon>Pseudomonadati</taxon>
        <taxon>Pseudomonadota</taxon>
        <taxon>Betaproteobacteria</taxon>
        <taxon>Burkholderiales</taxon>
        <taxon>Comamonadaceae</taxon>
        <taxon>Hylemonella</taxon>
    </lineage>
</organism>
<evidence type="ECO:0000256" key="2">
    <source>
        <dbReference type="ARBA" id="ARBA00009023"/>
    </source>
</evidence>
<dbReference type="AlphaFoldDB" id="A0A4P6UJM8"/>
<keyword evidence="4" id="KW-0732">Signal</keyword>
<reference evidence="5 6" key="1">
    <citation type="submission" date="2018-07" db="EMBL/GenBank/DDBJ databases">
        <title>Exploring interactions and the metabolic potential of the ultra-small soil bacteria Hylemonella gracilis.</title>
        <authorList>
            <person name="Tyc O."/>
            <person name="Kulkarni P."/>
            <person name="Gawehns F."/>
            <person name="Hundscheid M."/>
            <person name="Zweers H."/>
            <person name="Garbeva P."/>
        </authorList>
    </citation>
    <scope>NUCLEOTIDE SEQUENCE [LARGE SCALE GENOMIC DNA]</scope>
    <source>
        <strain evidence="5 6">NS1</strain>
    </source>
</reference>
<dbReference type="EMBL" id="CP031395">
    <property type="protein sequence ID" value="QBK03551.1"/>
    <property type="molecule type" value="Genomic_DNA"/>
</dbReference>
<dbReference type="Pfam" id="PF03480">
    <property type="entry name" value="DctP"/>
    <property type="match status" value="1"/>
</dbReference>
<comment type="similarity">
    <text evidence="2">Belongs to the bacterial solute-binding protein 7 family.</text>
</comment>
<dbReference type="InterPro" id="IPR004682">
    <property type="entry name" value="TRAP_DctP"/>
</dbReference>
<evidence type="ECO:0000256" key="4">
    <source>
        <dbReference type="ARBA" id="ARBA00022729"/>
    </source>
</evidence>
<dbReference type="CDD" id="cd13603">
    <property type="entry name" value="PBP2_TRAP_Siap_TeaA_like"/>
    <property type="match status" value="1"/>
</dbReference>
<dbReference type="PANTHER" id="PTHR33376">
    <property type="match status" value="1"/>
</dbReference>
<proteinExistence type="inferred from homology"/>
<dbReference type="NCBIfam" id="NF037995">
    <property type="entry name" value="TRAP_S1"/>
    <property type="match status" value="1"/>
</dbReference>
<name>A0A4P6UJM8_9BURK</name>
<keyword evidence="3" id="KW-0813">Transport</keyword>
<evidence type="ECO:0000256" key="3">
    <source>
        <dbReference type="ARBA" id="ARBA00022448"/>
    </source>
</evidence>
<dbReference type="GO" id="GO:0055085">
    <property type="term" value="P:transmembrane transport"/>
    <property type="evidence" value="ECO:0007669"/>
    <property type="project" value="InterPro"/>
</dbReference>
<comment type="subcellular location">
    <subcellularLocation>
        <location evidence="1">Cell envelope</location>
    </subcellularLocation>
</comment>
<dbReference type="KEGG" id="hgr:DW355_01100"/>
<protein>
    <submittedName>
        <fullName evidence="5">C4-dicarboxylate ABC transporter substrate-binding protein</fullName>
    </submittedName>
</protein>
<dbReference type="Gene3D" id="3.40.190.170">
    <property type="entry name" value="Bacterial extracellular solute-binding protein, family 7"/>
    <property type="match status" value="1"/>
</dbReference>
<dbReference type="Proteomes" id="UP000292939">
    <property type="component" value="Chromosome"/>
</dbReference>
<dbReference type="NCBIfam" id="TIGR00787">
    <property type="entry name" value="dctP"/>
    <property type="match status" value="1"/>
</dbReference>
<dbReference type="GO" id="GO:0030288">
    <property type="term" value="C:outer membrane-bounded periplasmic space"/>
    <property type="evidence" value="ECO:0007669"/>
    <property type="project" value="InterPro"/>
</dbReference>
<dbReference type="InterPro" id="IPR038404">
    <property type="entry name" value="TRAP_DctP_sf"/>
</dbReference>
<dbReference type="PROSITE" id="PS51318">
    <property type="entry name" value="TAT"/>
    <property type="match status" value="1"/>
</dbReference>
<dbReference type="PIRSF" id="PIRSF006470">
    <property type="entry name" value="DctB"/>
    <property type="match status" value="1"/>
</dbReference>
<sequence length="342" mass="36933">MTSLSRRQLVQVASAASIAAATGIPSISRAQATVALRFSSSMTADDNAAHYVWYQRLAANLKAAVGDKVRLDYFPNSQLGKESDVVQQVKVGAIDMMVSGSSIWATVLPEIGMLDLGYLFDSYAHAAKVLDGGVGADLNDILQKRVGCTVLTWASHFGPRNVYTKTQVKSLAEIKGLKLRVLPTPAFIETFKVMGAIPTPIPFGELYIAAQTGVVDGFEHDAGTVLASKLNEVTKSCWQTEHLFGPMTVVASRRCMEKIPAELRPAFMKAVADSTAQQRAIAFDKASSAIDELKKKGMTFFPMASAERTAVRKEMEAKLWTDFGKQYASTVPLFAAVNAARG</sequence>
<dbReference type="InterPro" id="IPR018389">
    <property type="entry name" value="DctP_fam"/>
</dbReference>
<accession>A0A4P6UJM8</accession>
<gene>
    <name evidence="5" type="ORF">DW355_01100</name>
</gene>